<sequence>MSRCAVTCRSLPRHLTCTRGEPHGSPTANCLSMSKRAAAAERRTFNRLDTTLSITSEVVSNAVTITTIQTRHRTLRHLQNSSRSSPVQQQMPVLERQATTHAYQHFPHLRIQPSLLTGPESQSPLSNQLVTTVSSTASTSPLPSKSVSANTMHAHVLAIFTTLALLPQASYAVPLNSLHPLASRGVA</sequence>
<protein>
    <submittedName>
        <fullName evidence="1">Uncharacterized protein</fullName>
    </submittedName>
</protein>
<gene>
    <name evidence="1" type="ORF">K458DRAFT_86614</name>
</gene>
<dbReference type="Proteomes" id="UP000799291">
    <property type="component" value="Unassembled WGS sequence"/>
</dbReference>
<evidence type="ECO:0000313" key="1">
    <source>
        <dbReference type="EMBL" id="KAF2681129.1"/>
    </source>
</evidence>
<keyword evidence="2" id="KW-1185">Reference proteome</keyword>
<dbReference type="EMBL" id="MU005593">
    <property type="protein sequence ID" value="KAF2681129.1"/>
    <property type="molecule type" value="Genomic_DNA"/>
</dbReference>
<name>A0A6G1ITC7_9PLEO</name>
<reference evidence="1" key="1">
    <citation type="journal article" date="2020" name="Stud. Mycol.">
        <title>101 Dothideomycetes genomes: a test case for predicting lifestyles and emergence of pathogens.</title>
        <authorList>
            <person name="Haridas S."/>
            <person name="Albert R."/>
            <person name="Binder M."/>
            <person name="Bloem J."/>
            <person name="Labutti K."/>
            <person name="Salamov A."/>
            <person name="Andreopoulos B."/>
            <person name="Baker S."/>
            <person name="Barry K."/>
            <person name="Bills G."/>
            <person name="Bluhm B."/>
            <person name="Cannon C."/>
            <person name="Castanera R."/>
            <person name="Culley D."/>
            <person name="Daum C."/>
            <person name="Ezra D."/>
            <person name="Gonzalez J."/>
            <person name="Henrissat B."/>
            <person name="Kuo A."/>
            <person name="Liang C."/>
            <person name="Lipzen A."/>
            <person name="Lutzoni F."/>
            <person name="Magnuson J."/>
            <person name="Mondo S."/>
            <person name="Nolan M."/>
            <person name="Ohm R."/>
            <person name="Pangilinan J."/>
            <person name="Park H.-J."/>
            <person name="Ramirez L."/>
            <person name="Alfaro M."/>
            <person name="Sun H."/>
            <person name="Tritt A."/>
            <person name="Yoshinaga Y."/>
            <person name="Zwiers L.-H."/>
            <person name="Turgeon B."/>
            <person name="Goodwin S."/>
            <person name="Spatafora J."/>
            <person name="Crous P."/>
            <person name="Grigoriev I."/>
        </authorList>
    </citation>
    <scope>NUCLEOTIDE SEQUENCE</scope>
    <source>
        <strain evidence="1">CBS 122367</strain>
    </source>
</reference>
<evidence type="ECO:0000313" key="2">
    <source>
        <dbReference type="Proteomes" id="UP000799291"/>
    </source>
</evidence>
<dbReference type="AlphaFoldDB" id="A0A6G1ITC7"/>
<proteinExistence type="predicted"/>
<accession>A0A6G1ITC7</accession>
<organism evidence="1 2">
    <name type="scientific">Lentithecium fluviatile CBS 122367</name>
    <dbReference type="NCBI Taxonomy" id="1168545"/>
    <lineage>
        <taxon>Eukaryota</taxon>
        <taxon>Fungi</taxon>
        <taxon>Dikarya</taxon>
        <taxon>Ascomycota</taxon>
        <taxon>Pezizomycotina</taxon>
        <taxon>Dothideomycetes</taxon>
        <taxon>Pleosporomycetidae</taxon>
        <taxon>Pleosporales</taxon>
        <taxon>Massarineae</taxon>
        <taxon>Lentitheciaceae</taxon>
        <taxon>Lentithecium</taxon>
    </lineage>
</organism>